<sequence length="148" mass="16922">MSQYNSEVMDNVSNKYFNNDKNYRQKEQMIRFFAGTALTLICSRMIHRTMNTLKYKPSIFHSNNNPPKSIYQGEATKALMLSSGLSLGLFSMFIFGGCWIYDISTLKEFSQGMSGFFKRHGLGSQLKETEDPNDSLNDISQLLDDVDE</sequence>
<dbReference type="InterPro" id="IPR038814">
    <property type="entry name" value="AIM11"/>
</dbReference>
<dbReference type="GO" id="GO:0016020">
    <property type="term" value="C:membrane"/>
    <property type="evidence" value="ECO:0007669"/>
    <property type="project" value="UniProtKB-SubCell"/>
</dbReference>
<evidence type="ECO:0000313" key="5">
    <source>
        <dbReference type="EMBL" id="SMN18257.1"/>
    </source>
</evidence>
<comment type="similarity">
    <text evidence="4">Belongs to the AIM11 family.</text>
</comment>
<accession>A0A1X7QXT4</accession>
<organism evidence="5 6">
    <name type="scientific">Maudiozyma saulgeensis</name>
    <dbReference type="NCBI Taxonomy" id="1789683"/>
    <lineage>
        <taxon>Eukaryota</taxon>
        <taxon>Fungi</taxon>
        <taxon>Dikarya</taxon>
        <taxon>Ascomycota</taxon>
        <taxon>Saccharomycotina</taxon>
        <taxon>Saccharomycetes</taxon>
        <taxon>Saccharomycetales</taxon>
        <taxon>Saccharomycetaceae</taxon>
        <taxon>Maudiozyma</taxon>
    </lineage>
</organism>
<keyword evidence="3 4" id="KW-0472">Membrane</keyword>
<name>A0A1X7QXT4_9SACH</name>
<proteinExistence type="inferred from homology"/>
<feature type="transmembrane region" description="Helical" evidence="4">
    <location>
        <begin position="78"/>
        <end position="101"/>
    </location>
</feature>
<keyword evidence="6" id="KW-1185">Reference proteome</keyword>
<gene>
    <name evidence="4" type="primary">AIM11</name>
    <name evidence="5" type="ORF">KASA_0Q07062G</name>
</gene>
<dbReference type="STRING" id="1789683.A0A1X7QXT4"/>
<evidence type="ECO:0000256" key="4">
    <source>
        <dbReference type="RuleBase" id="RU367098"/>
    </source>
</evidence>
<dbReference type="EMBL" id="FXLY01000002">
    <property type="protein sequence ID" value="SMN18257.1"/>
    <property type="molecule type" value="Genomic_DNA"/>
</dbReference>
<dbReference type="GO" id="GO:0005739">
    <property type="term" value="C:mitochondrion"/>
    <property type="evidence" value="ECO:0007669"/>
    <property type="project" value="TreeGrafter"/>
</dbReference>
<evidence type="ECO:0000313" key="6">
    <source>
        <dbReference type="Proteomes" id="UP000196158"/>
    </source>
</evidence>
<feature type="transmembrane region" description="Helical" evidence="4">
    <location>
        <begin position="29"/>
        <end position="47"/>
    </location>
</feature>
<evidence type="ECO:0000256" key="1">
    <source>
        <dbReference type="ARBA" id="ARBA00022692"/>
    </source>
</evidence>
<dbReference type="OrthoDB" id="4088121at2759"/>
<dbReference type="Proteomes" id="UP000196158">
    <property type="component" value="Unassembled WGS sequence"/>
</dbReference>
<dbReference type="AlphaFoldDB" id="A0A1X7QXT4"/>
<keyword evidence="2 4" id="KW-1133">Transmembrane helix</keyword>
<dbReference type="PANTHER" id="PTHR39136:SF1">
    <property type="entry name" value="ALTERED INHERITANCE OF MITOCHONDRIA PROTEIN 11"/>
    <property type="match status" value="1"/>
</dbReference>
<evidence type="ECO:0000256" key="2">
    <source>
        <dbReference type="ARBA" id="ARBA00022989"/>
    </source>
</evidence>
<reference evidence="5 6" key="1">
    <citation type="submission" date="2017-04" db="EMBL/GenBank/DDBJ databases">
        <authorList>
            <person name="Afonso C.L."/>
            <person name="Miller P.J."/>
            <person name="Scott M.A."/>
            <person name="Spackman E."/>
            <person name="Goraichik I."/>
            <person name="Dimitrov K.M."/>
            <person name="Suarez D.L."/>
            <person name="Swayne D.E."/>
        </authorList>
    </citation>
    <scope>NUCLEOTIDE SEQUENCE [LARGE SCALE GENOMIC DNA]</scope>
</reference>
<protein>
    <recommendedName>
        <fullName evidence="4">Altered inheritance of mitochondria protein 11</fullName>
    </recommendedName>
</protein>
<keyword evidence="1 4" id="KW-0812">Transmembrane</keyword>
<comment type="subcellular location">
    <subcellularLocation>
        <location evidence="4">Membrane</location>
        <topology evidence="4">Multi-pass membrane protein</topology>
    </subcellularLocation>
</comment>
<dbReference type="PANTHER" id="PTHR39136">
    <property type="entry name" value="ALTERED INHERITANCE OF MITOCHONDRIA PROTEIN 11"/>
    <property type="match status" value="1"/>
</dbReference>
<evidence type="ECO:0000256" key="3">
    <source>
        <dbReference type="ARBA" id="ARBA00023136"/>
    </source>
</evidence>